<proteinExistence type="predicted"/>
<name>A0A1K2HWB0_9HYPH</name>
<dbReference type="Proteomes" id="UP000183447">
    <property type="component" value="Unassembled WGS sequence"/>
</dbReference>
<feature type="domain" description="DUF4326" evidence="1">
    <location>
        <begin position="33"/>
        <end position="116"/>
    </location>
</feature>
<reference evidence="2 3" key="1">
    <citation type="submission" date="2016-11" db="EMBL/GenBank/DDBJ databases">
        <authorList>
            <person name="Jaros S."/>
            <person name="Januszkiewicz K."/>
            <person name="Wedrychowicz H."/>
        </authorList>
    </citation>
    <scope>NUCLEOTIDE SEQUENCE [LARGE SCALE GENOMIC DNA]</scope>
    <source>
        <strain evidence="2 3">ATCC 23634</strain>
    </source>
</reference>
<dbReference type="STRING" id="665118.SAMN02983003_1558"/>
<evidence type="ECO:0000259" key="1">
    <source>
        <dbReference type="Pfam" id="PF14216"/>
    </source>
</evidence>
<evidence type="ECO:0000313" key="2">
    <source>
        <dbReference type="EMBL" id="SFZ83284.1"/>
    </source>
</evidence>
<dbReference type="Pfam" id="PF14216">
    <property type="entry name" value="DUF4326"/>
    <property type="match status" value="1"/>
</dbReference>
<evidence type="ECO:0000313" key="3">
    <source>
        <dbReference type="Proteomes" id="UP000183447"/>
    </source>
</evidence>
<dbReference type="OrthoDB" id="3483205at2"/>
<sequence length="125" mass="13229">MTPAQPQRLVLSRRRGFDLQAISQALNGLPAKRVSRPGPWGNPFTIEAVMAEMGLSREAAQARAVEAFGRWIAGLPTELAAHGQPPSRETIRAALAGHNLACWCAAGTPCHADILIAIANSVAPD</sequence>
<keyword evidence="3" id="KW-1185">Reference proteome</keyword>
<organism evidence="2 3">
    <name type="scientific">Devosia enhydra</name>
    <dbReference type="NCBI Taxonomy" id="665118"/>
    <lineage>
        <taxon>Bacteria</taxon>
        <taxon>Pseudomonadati</taxon>
        <taxon>Pseudomonadota</taxon>
        <taxon>Alphaproteobacteria</taxon>
        <taxon>Hyphomicrobiales</taxon>
        <taxon>Devosiaceae</taxon>
        <taxon>Devosia</taxon>
    </lineage>
</organism>
<protein>
    <recommendedName>
        <fullName evidence="1">DUF4326 domain-containing protein</fullName>
    </recommendedName>
</protein>
<dbReference type="AlphaFoldDB" id="A0A1K2HWB0"/>
<accession>A0A1K2HWB0</accession>
<dbReference type="RefSeq" id="WP_072340525.1">
    <property type="nucleotide sequence ID" value="NZ_FPKU01000001.1"/>
</dbReference>
<dbReference type="EMBL" id="FPKU01000001">
    <property type="protein sequence ID" value="SFZ83284.1"/>
    <property type="molecule type" value="Genomic_DNA"/>
</dbReference>
<dbReference type="InterPro" id="IPR025475">
    <property type="entry name" value="DUF4326"/>
</dbReference>
<gene>
    <name evidence="2" type="ORF">SAMN02983003_1558</name>
</gene>